<keyword evidence="15" id="KW-1114">Inhibition of host interferon signaling pathway by virus</keyword>
<dbReference type="EMBL" id="MF141067">
    <property type="protein sequence ID" value="ASY03255.1"/>
    <property type="molecule type" value="Genomic_RNA"/>
</dbReference>
<evidence type="ECO:0000256" key="24">
    <source>
        <dbReference type="ARBA" id="ARBA00023296"/>
    </source>
</evidence>
<dbReference type="GO" id="GO:0019062">
    <property type="term" value="P:virion attachment to host cell"/>
    <property type="evidence" value="ECO:0007669"/>
    <property type="project" value="UniProtKB-KW"/>
</dbReference>
<evidence type="ECO:0000256" key="11">
    <source>
        <dbReference type="ARBA" id="ARBA00022723"/>
    </source>
</evidence>
<evidence type="ECO:0000256" key="9">
    <source>
        <dbReference type="ARBA" id="ARBA00022692"/>
    </source>
</evidence>
<keyword evidence="14" id="KW-1161">Viral attachment to host cell</keyword>
<dbReference type="GO" id="GO:0046872">
    <property type="term" value="F:metal ion binding"/>
    <property type="evidence" value="ECO:0007669"/>
    <property type="project" value="UniProtKB-KW"/>
</dbReference>
<dbReference type="GO" id="GO:0003723">
    <property type="term" value="F:RNA binding"/>
    <property type="evidence" value="ECO:0007669"/>
    <property type="project" value="UniProtKB-KW"/>
</dbReference>
<dbReference type="GO" id="GO:0006351">
    <property type="term" value="P:DNA-templated transcription"/>
    <property type="evidence" value="ECO:0007669"/>
    <property type="project" value="InterPro"/>
</dbReference>
<dbReference type="InterPro" id="IPR043504">
    <property type="entry name" value="Peptidase_S1_PA_chymotrypsin"/>
</dbReference>
<keyword evidence="17" id="KW-1043">Host membrane</keyword>
<dbReference type="InterPro" id="IPR009003">
    <property type="entry name" value="Peptidase_S1_PA"/>
</dbReference>
<evidence type="ECO:0000256" key="22">
    <source>
        <dbReference type="ARBA" id="ARBA00023180"/>
    </source>
</evidence>
<evidence type="ECO:0000256" key="5">
    <source>
        <dbReference type="ARBA" id="ARBA00022561"/>
    </source>
</evidence>
<reference evidence="30" key="1">
    <citation type="submission" date="2017-05" db="EMBL/GenBank/DDBJ databases">
        <title>Revealing the virome of Ixodes ricinus ticks from northern Europe.</title>
        <authorList>
            <person name="Pettersson J.H.-O."/>
            <person name="Shi M."/>
            <person name="Bohlin J."/>
            <person name="Eldholm V."/>
            <person name="Brynildsrud O.B."/>
            <person name="Paulsen K.M."/>
            <person name="Andreassen A."/>
            <person name="Holmes E.C."/>
        </authorList>
    </citation>
    <scope>NUCLEOTIDE SEQUENCE</scope>
    <source>
        <strain evidence="30">NOR/A2/Bronnoya/2014</strain>
        <strain evidence="29">NOR/H3/Skanevik/2014</strain>
    </source>
</reference>
<evidence type="ECO:0000256" key="13">
    <source>
        <dbReference type="ARBA" id="ARBA00022801"/>
    </source>
</evidence>
<keyword evidence="16" id="KW-0946">Virion</keyword>
<evidence type="ECO:0000256" key="18">
    <source>
        <dbReference type="ARBA" id="ARBA00022884"/>
    </source>
</evidence>
<dbReference type="GO" id="GO:0055036">
    <property type="term" value="C:virion membrane"/>
    <property type="evidence" value="ECO:0007669"/>
    <property type="project" value="UniProtKB-SubCell"/>
</dbReference>
<dbReference type="GO" id="GO:0003968">
    <property type="term" value="F:RNA-directed RNA polymerase activity"/>
    <property type="evidence" value="ECO:0007669"/>
    <property type="project" value="UniProtKB-KW"/>
</dbReference>
<dbReference type="EMBL" id="MF141068">
    <property type="protein sequence ID" value="ASY03256.1"/>
    <property type="molecule type" value="Genomic_RNA"/>
</dbReference>
<keyword evidence="8" id="KW-0808">Transferase</keyword>
<keyword evidence="9 27" id="KW-0812">Transmembrane</keyword>
<dbReference type="Pfam" id="PF00680">
    <property type="entry name" value="RdRP_1"/>
    <property type="match status" value="1"/>
</dbReference>
<dbReference type="SUPFAM" id="SSF50494">
    <property type="entry name" value="Trypsin-like serine proteases"/>
    <property type="match status" value="1"/>
</dbReference>
<dbReference type="InterPro" id="IPR001795">
    <property type="entry name" value="RNA-dir_pol_luteovirus"/>
</dbReference>
<evidence type="ECO:0000256" key="3">
    <source>
        <dbReference type="ARBA" id="ARBA00004551"/>
    </source>
</evidence>
<keyword evidence="12" id="KW-0547">Nucleotide-binding</keyword>
<name>A0A286N5Z9_9LUTE</name>
<sequence>MIPDQMKAAFAAALVVAVGASLVRVPGAPVSTDPAPVLSTSTEAPPVPSTSLPPPDPVPPMPALDWVHYVGFITIILVCVASMLWILTIAWRVIAWVKEKVQARYRRTRQWISELSPLLEAETSFTVERMVAASPLVPTKAVPSFQCEVWISDGAEFVKSGCGFRCSDNQIMTAYHVVAEALEVRLRTSNGDVDVGKRFCQLSGDIAVCTLGAHEMSKLQLTKPKMSACAVVRGTGTFGQIVAYGNQSMGMVMPYDAFGYVTYTGSTLHGFSGAPYYLGNCVLGMHIGAQAQNLGYDGSYLAALVKSTQESTQWLEKQVLKSRGRKLKATRSPYDIDEIFLMVNGQYHRVQVDSLTEAVIEGIEWVGEEPAVERESVSYIDSGKRPGALEQLHESECCCAGPWPNLGEQNFCSPPAPVSACRNPAVHLSRSSQGYGWPNTDPCSVKRSLAVHRAKRDQALSVSTPPTEGEEAQVLAIAEDLFSAWHFRQRLEEADTFDRCVNGLDMDSVPGYCELARLGSTNGQALRWNGVECDPERLRYFRGLVEQRIGQLERGDEIADDIKLFIKQEPHKLAKITEGRFRLISAVSVVDSMVDRMLFSEMHDLALESACLTPSAVGWTPVRGGYRLVRARFPGRVLCADKSCWDWTVSGWMVGMAKELFKRLCLNPSERWCRLVDARFDMLFKKAVFRVSDGSRFPQLDEGLMKSGCYLTILMNTVLQSIVHLVACMRSGEEPGDLLAMGDDTIQSVPRDLDNYLEALRGLGVLVKPKVLDHVEFAGFEFTENSCVPAYEDKHRFQLEHLDEEFAVDTLTAYQLLYAFHPMLDEIRELLSFRCPSAVRSVPTIRRFFDG</sequence>
<evidence type="ECO:0000259" key="28">
    <source>
        <dbReference type="PROSITE" id="PS50507"/>
    </source>
</evidence>
<comment type="catalytic activity">
    <reaction evidence="25">
        <text>RNA(n) + a ribonucleoside 5'-triphosphate = RNA(n+1) + diphosphate</text>
        <dbReference type="Rhea" id="RHEA:21248"/>
        <dbReference type="Rhea" id="RHEA-COMP:14527"/>
        <dbReference type="Rhea" id="RHEA-COMP:17342"/>
        <dbReference type="ChEBI" id="CHEBI:33019"/>
        <dbReference type="ChEBI" id="CHEBI:61557"/>
        <dbReference type="ChEBI" id="CHEBI:140395"/>
        <dbReference type="EC" id="2.7.7.48"/>
    </reaction>
</comment>
<keyword evidence="7" id="KW-0945">Host-virus interaction</keyword>
<accession>A0A286N5Z9</accession>
<dbReference type="GO" id="GO:0019028">
    <property type="term" value="C:viral capsid"/>
    <property type="evidence" value="ECO:0007669"/>
    <property type="project" value="UniProtKB-KW"/>
</dbReference>
<dbReference type="GO" id="GO:0000166">
    <property type="term" value="F:nucleotide binding"/>
    <property type="evidence" value="ECO:0007669"/>
    <property type="project" value="UniProtKB-KW"/>
</dbReference>
<keyword evidence="15" id="KW-1090">Inhibition of host innate immune response by virus</keyword>
<feature type="region of interest" description="Disordered" evidence="26">
    <location>
        <begin position="29"/>
        <end position="54"/>
    </location>
</feature>
<dbReference type="GO" id="GO:0016787">
    <property type="term" value="F:hydrolase activity"/>
    <property type="evidence" value="ECO:0007669"/>
    <property type="project" value="UniProtKB-KW"/>
</dbReference>
<keyword evidence="18" id="KW-0694">RNA-binding</keyword>
<evidence type="ECO:0000256" key="19">
    <source>
        <dbReference type="ARBA" id="ARBA00022953"/>
    </source>
</evidence>
<dbReference type="InterPro" id="IPR001205">
    <property type="entry name" value="RNA-dir_pol_C"/>
</dbReference>
<dbReference type="InterPro" id="IPR043502">
    <property type="entry name" value="DNA/RNA_pol_sf"/>
</dbReference>
<evidence type="ECO:0000256" key="12">
    <source>
        <dbReference type="ARBA" id="ARBA00022741"/>
    </source>
</evidence>
<evidence type="ECO:0000256" key="6">
    <source>
        <dbReference type="ARBA" id="ARBA00022562"/>
    </source>
</evidence>
<evidence type="ECO:0000256" key="15">
    <source>
        <dbReference type="ARBA" id="ARBA00022830"/>
    </source>
</evidence>
<proteinExistence type="predicted"/>
<dbReference type="GO" id="GO:0039694">
    <property type="term" value="P:viral RNA genome replication"/>
    <property type="evidence" value="ECO:0007669"/>
    <property type="project" value="InterPro"/>
</dbReference>
<keyword evidence="10" id="KW-0548">Nucleotidyltransferase</keyword>
<evidence type="ECO:0000256" key="20">
    <source>
        <dbReference type="ARBA" id="ARBA00022989"/>
    </source>
</evidence>
<comment type="subcellular location">
    <subcellularLocation>
        <location evidence="3">Host membrane</location>
    </subcellularLocation>
    <subcellularLocation>
        <location evidence="1">Host nucleus</location>
    </subcellularLocation>
    <subcellularLocation>
        <location evidence="2">Virion membrane</location>
    </subcellularLocation>
</comment>
<keyword evidence="11" id="KW-0479">Metal-binding</keyword>
<keyword evidence="6" id="KW-1048">Host nucleus</keyword>
<feature type="compositionally biased region" description="Pro residues" evidence="26">
    <location>
        <begin position="45"/>
        <end position="54"/>
    </location>
</feature>
<organism evidence="30">
    <name type="scientific">Norway luteo-like virus 2</name>
    <dbReference type="NCBI Taxonomy" id="2034332"/>
    <lineage>
        <taxon>Viruses</taxon>
        <taxon>Riboviria</taxon>
        <taxon>Orthornavirae</taxon>
        <taxon>Kitrinoviricota</taxon>
        <taxon>Tolucaviricetes</taxon>
        <taxon>Tolivirales</taxon>
    </lineage>
</organism>
<keyword evidence="13" id="KW-0378">Hydrolase</keyword>
<evidence type="ECO:0000256" key="23">
    <source>
        <dbReference type="ARBA" id="ARBA00023258"/>
    </source>
</evidence>
<feature type="transmembrane region" description="Helical" evidence="27">
    <location>
        <begin position="66"/>
        <end position="97"/>
    </location>
</feature>
<dbReference type="GO" id="GO:0033644">
    <property type="term" value="C:host cell membrane"/>
    <property type="evidence" value="ECO:0007669"/>
    <property type="project" value="UniProtKB-SubCell"/>
</dbReference>
<evidence type="ECO:0000256" key="16">
    <source>
        <dbReference type="ARBA" id="ARBA00022844"/>
    </source>
</evidence>
<keyword evidence="24" id="KW-1160">Virus entry into host cell</keyword>
<keyword evidence="19" id="KW-0693">Viral RNA replication</keyword>
<evidence type="ECO:0000313" key="30">
    <source>
        <dbReference type="EMBL" id="ASY03256.1"/>
    </source>
</evidence>
<protein>
    <submittedName>
        <fullName evidence="30">RNA-dependent RNA-polymerase</fullName>
    </submittedName>
</protein>
<dbReference type="GO" id="GO:0046718">
    <property type="term" value="P:symbiont entry into host cell"/>
    <property type="evidence" value="ECO:0007669"/>
    <property type="project" value="UniProtKB-KW"/>
</dbReference>
<dbReference type="SUPFAM" id="SSF56672">
    <property type="entry name" value="DNA/RNA polymerases"/>
    <property type="match status" value="1"/>
</dbReference>
<evidence type="ECO:0000256" key="10">
    <source>
        <dbReference type="ARBA" id="ARBA00022695"/>
    </source>
</evidence>
<keyword evidence="21 27" id="KW-0472">Membrane</keyword>
<dbReference type="GO" id="GO:0042025">
    <property type="term" value="C:host cell nucleus"/>
    <property type="evidence" value="ECO:0007669"/>
    <property type="project" value="UniProtKB-SubCell"/>
</dbReference>
<keyword evidence="5" id="KW-0167">Capsid protein</keyword>
<feature type="domain" description="RdRp catalytic" evidence="28">
    <location>
        <begin position="635"/>
        <end position="757"/>
    </location>
</feature>
<evidence type="ECO:0000256" key="17">
    <source>
        <dbReference type="ARBA" id="ARBA00022870"/>
    </source>
</evidence>
<keyword evidence="20 27" id="KW-1133">Transmembrane helix</keyword>
<dbReference type="PROSITE" id="PS50507">
    <property type="entry name" value="RDRP_SSRNA_POS"/>
    <property type="match status" value="1"/>
</dbReference>
<evidence type="ECO:0000256" key="1">
    <source>
        <dbReference type="ARBA" id="ARBA00004147"/>
    </source>
</evidence>
<evidence type="ECO:0000256" key="4">
    <source>
        <dbReference type="ARBA" id="ARBA00022484"/>
    </source>
</evidence>
<keyword evidence="22" id="KW-0325">Glycoprotein</keyword>
<evidence type="ECO:0000256" key="14">
    <source>
        <dbReference type="ARBA" id="ARBA00022804"/>
    </source>
</evidence>
<keyword evidence="15" id="KW-0899">Viral immunoevasion</keyword>
<dbReference type="PRINTS" id="PR00914">
    <property type="entry name" value="LVIRUSRNAPOL"/>
</dbReference>
<evidence type="ECO:0000256" key="8">
    <source>
        <dbReference type="ARBA" id="ARBA00022679"/>
    </source>
</evidence>
<dbReference type="InterPro" id="IPR007094">
    <property type="entry name" value="RNA-dir_pol_PSvirus"/>
</dbReference>
<evidence type="ECO:0000256" key="27">
    <source>
        <dbReference type="SAM" id="Phobius"/>
    </source>
</evidence>
<evidence type="ECO:0000313" key="29">
    <source>
        <dbReference type="EMBL" id="ASY03255.1"/>
    </source>
</evidence>
<keyword evidence="23" id="KW-0922">Interferon antiviral system evasion</keyword>
<evidence type="ECO:0000256" key="21">
    <source>
        <dbReference type="ARBA" id="ARBA00023136"/>
    </source>
</evidence>
<dbReference type="GO" id="GO:0039502">
    <property type="term" value="P:symbiont-mediated suppression of host type I interferon-mediated signaling pathway"/>
    <property type="evidence" value="ECO:0007669"/>
    <property type="project" value="UniProtKB-KW"/>
</dbReference>
<evidence type="ECO:0000256" key="2">
    <source>
        <dbReference type="ARBA" id="ARBA00004182"/>
    </source>
</evidence>
<evidence type="ECO:0000256" key="26">
    <source>
        <dbReference type="SAM" id="MobiDB-lite"/>
    </source>
</evidence>
<evidence type="ECO:0000256" key="7">
    <source>
        <dbReference type="ARBA" id="ARBA00022581"/>
    </source>
</evidence>
<keyword evidence="4" id="KW-0696">RNA-directed RNA polymerase</keyword>
<dbReference type="Gene3D" id="2.40.10.10">
    <property type="entry name" value="Trypsin-like serine proteases"/>
    <property type="match status" value="1"/>
</dbReference>
<evidence type="ECO:0000256" key="25">
    <source>
        <dbReference type="ARBA" id="ARBA00048744"/>
    </source>
</evidence>